<dbReference type="InterPro" id="IPR003004">
    <property type="entry name" value="GspF/PilC"/>
</dbReference>
<dbReference type="InterPro" id="IPR001992">
    <property type="entry name" value="T2SS_GspF/T4SS_PilC_CS"/>
</dbReference>
<dbReference type="KEGG" id="fse:DI487_15945"/>
<keyword evidence="14" id="KW-1185">Reference proteome</keyword>
<evidence type="ECO:0000256" key="8">
    <source>
        <dbReference type="ARBA" id="ARBA00023136"/>
    </source>
</evidence>
<feature type="domain" description="Type II secretion system protein GspF" evidence="12">
    <location>
        <begin position="40"/>
        <end position="162"/>
    </location>
</feature>
<evidence type="ECO:0000256" key="4">
    <source>
        <dbReference type="ARBA" id="ARBA00022448"/>
    </source>
</evidence>
<name>A0A2U8QYF7_9FLAO</name>
<evidence type="ECO:0000256" key="11">
    <source>
        <dbReference type="SAM" id="Phobius"/>
    </source>
</evidence>
<dbReference type="InterPro" id="IPR042094">
    <property type="entry name" value="T2SS_GspF_sf"/>
</dbReference>
<dbReference type="PRINTS" id="PR00812">
    <property type="entry name" value="BCTERIALGSPF"/>
</dbReference>
<dbReference type="Pfam" id="PF00482">
    <property type="entry name" value="T2SSF"/>
    <property type="match status" value="2"/>
</dbReference>
<evidence type="ECO:0000256" key="9">
    <source>
        <dbReference type="ARBA" id="ARBA00030750"/>
    </source>
</evidence>
<gene>
    <name evidence="13" type="ORF">DI487_15945</name>
</gene>
<dbReference type="AlphaFoldDB" id="A0A2U8QYF7"/>
<keyword evidence="7 11" id="KW-1133">Transmembrane helix</keyword>
<evidence type="ECO:0000256" key="5">
    <source>
        <dbReference type="ARBA" id="ARBA00022475"/>
    </source>
</evidence>
<dbReference type="PANTHER" id="PTHR30012">
    <property type="entry name" value="GENERAL SECRETION PATHWAY PROTEIN"/>
    <property type="match status" value="1"/>
</dbReference>
<dbReference type="EMBL" id="CP029463">
    <property type="protein sequence ID" value="AWM15203.1"/>
    <property type="molecule type" value="Genomic_DNA"/>
</dbReference>
<dbReference type="PROSITE" id="PS00874">
    <property type="entry name" value="T2SP_F"/>
    <property type="match status" value="1"/>
</dbReference>
<keyword evidence="5" id="KW-1003">Cell membrane</keyword>
<dbReference type="OrthoDB" id="1523422at2"/>
<protein>
    <recommendedName>
        <fullName evidence="9">General secretion pathway protein F</fullName>
    </recommendedName>
</protein>
<keyword evidence="4 10" id="KW-0813">Transport</keyword>
<feature type="transmembrane region" description="Helical" evidence="11">
    <location>
        <begin position="191"/>
        <end position="210"/>
    </location>
</feature>
<dbReference type="RefSeq" id="WP_109570541.1">
    <property type="nucleotide sequence ID" value="NZ_CP029463.1"/>
</dbReference>
<comment type="subcellular location">
    <subcellularLocation>
        <location evidence="2 10">Cell membrane</location>
        <topology evidence="2 10">Multi-pass membrane protein</topology>
    </subcellularLocation>
</comment>
<evidence type="ECO:0000256" key="7">
    <source>
        <dbReference type="ARBA" id="ARBA00022989"/>
    </source>
</evidence>
<evidence type="ECO:0000313" key="13">
    <source>
        <dbReference type="EMBL" id="AWM15203.1"/>
    </source>
</evidence>
<feature type="domain" description="Type II secretion system protein GspF" evidence="12">
    <location>
        <begin position="242"/>
        <end position="364"/>
    </location>
</feature>
<evidence type="ECO:0000256" key="10">
    <source>
        <dbReference type="RuleBase" id="RU003923"/>
    </source>
</evidence>
<accession>A0A2U8QYF7</accession>
<dbReference type="GO" id="GO:0005886">
    <property type="term" value="C:plasma membrane"/>
    <property type="evidence" value="ECO:0007669"/>
    <property type="project" value="UniProtKB-SubCell"/>
</dbReference>
<dbReference type="Gene3D" id="1.20.81.30">
    <property type="entry name" value="Type II secretion system (T2SS), domain F"/>
    <property type="match status" value="2"/>
</dbReference>
<reference evidence="13 14" key="1">
    <citation type="submission" date="2018-05" db="EMBL/GenBank/DDBJ databases">
        <title>Flavobacterium sp. MEBiC07310.</title>
        <authorList>
            <person name="Baek K."/>
        </authorList>
    </citation>
    <scope>NUCLEOTIDE SEQUENCE [LARGE SCALE GENOMIC DNA]</scope>
    <source>
        <strain evidence="13 14">MEBiC07310</strain>
    </source>
</reference>
<evidence type="ECO:0000256" key="2">
    <source>
        <dbReference type="ARBA" id="ARBA00004651"/>
    </source>
</evidence>
<evidence type="ECO:0000259" key="12">
    <source>
        <dbReference type="Pfam" id="PF00482"/>
    </source>
</evidence>
<evidence type="ECO:0000256" key="1">
    <source>
        <dbReference type="ARBA" id="ARBA00002684"/>
    </source>
</evidence>
<dbReference type="Proteomes" id="UP000245429">
    <property type="component" value="Chromosome"/>
</dbReference>
<keyword evidence="6 10" id="KW-0812">Transmembrane</keyword>
<feature type="transmembrane region" description="Helical" evidence="11">
    <location>
        <begin position="135"/>
        <end position="157"/>
    </location>
</feature>
<evidence type="ECO:0000313" key="14">
    <source>
        <dbReference type="Proteomes" id="UP000245429"/>
    </source>
</evidence>
<sequence length="374" mass="43677">MSLDLSTYKKAKQDSKQDFKLNLDGFKFSKTFSDKEKEIFYRELGMLLKSGVDFKKALEIVSQQVTKKKEKELILTLKDKIVHGKSIYESMMESKQFSPYEYYSVQIGEETRKLEEVLTELQKYFNRKIQMRRQIVSVLTYPTIVMLVTVLVLYFMLNKVVPMFSSVFKQFGSELPKSTQYIIKLSNHSGTVFGVFFLIVIGLVVMHYFLKDKDKYRRFTTNLVLRIPYFGKLIRKIYISRFCQSMNLLITSRTTLLTSLGLTSKMIGFYPIEKSIEQIKEDITRGSSLHESLRKHSIYENKLVSMVEVAEQINQLDTMFERLTEQYNEEINHQTKMIGVILEPMIIIVIGVIVGVIMVSMYAPMFDLSKIIKH</sequence>
<comment type="similarity">
    <text evidence="3 10">Belongs to the GSP F family.</text>
</comment>
<dbReference type="InterPro" id="IPR018076">
    <property type="entry name" value="T2SS_GspF_dom"/>
</dbReference>
<comment type="function">
    <text evidence="1">Component of the type II secretion system inner membrane complex required for the energy-dependent secretion of extracellular factors such as proteases and toxins from the periplasm.</text>
</comment>
<dbReference type="PANTHER" id="PTHR30012:SF0">
    <property type="entry name" value="TYPE II SECRETION SYSTEM PROTEIN F-RELATED"/>
    <property type="match status" value="1"/>
</dbReference>
<evidence type="ECO:0000256" key="6">
    <source>
        <dbReference type="ARBA" id="ARBA00022692"/>
    </source>
</evidence>
<dbReference type="GO" id="GO:0009306">
    <property type="term" value="P:protein secretion"/>
    <property type="evidence" value="ECO:0007669"/>
    <property type="project" value="InterPro"/>
</dbReference>
<keyword evidence="8 11" id="KW-0472">Membrane</keyword>
<organism evidence="13 14">
    <name type="scientific">Flavobacterium sediminis</name>
    <dbReference type="NCBI Taxonomy" id="2201181"/>
    <lineage>
        <taxon>Bacteria</taxon>
        <taxon>Pseudomonadati</taxon>
        <taxon>Bacteroidota</taxon>
        <taxon>Flavobacteriia</taxon>
        <taxon>Flavobacteriales</taxon>
        <taxon>Flavobacteriaceae</taxon>
        <taxon>Flavobacterium</taxon>
    </lineage>
</organism>
<evidence type="ECO:0000256" key="3">
    <source>
        <dbReference type="ARBA" id="ARBA00005745"/>
    </source>
</evidence>
<feature type="transmembrane region" description="Helical" evidence="11">
    <location>
        <begin position="340"/>
        <end position="363"/>
    </location>
</feature>
<proteinExistence type="inferred from homology"/>